<evidence type="ECO:0000256" key="3">
    <source>
        <dbReference type="ARBA" id="ARBA00022723"/>
    </source>
</evidence>
<dbReference type="InterPro" id="IPR001189">
    <property type="entry name" value="Mn/Fe_SOD"/>
</dbReference>
<dbReference type="InterPro" id="IPR050265">
    <property type="entry name" value="Fe/Mn_Superoxide_Dismutase"/>
</dbReference>
<keyword evidence="8" id="KW-1185">Reference proteome</keyword>
<feature type="domain" description="Manganese/iron superoxide dismutase C-terminal" evidence="6">
    <location>
        <begin position="300"/>
        <end position="401"/>
    </location>
</feature>
<dbReference type="SUPFAM" id="SSF46609">
    <property type="entry name" value="Fe,Mn superoxide dismutase (SOD), N-terminal domain"/>
    <property type="match status" value="1"/>
</dbReference>
<dbReference type="RefSeq" id="WP_025852533.1">
    <property type="nucleotide sequence ID" value="NZ_JARLKN010000095.1"/>
</dbReference>
<evidence type="ECO:0000259" key="5">
    <source>
        <dbReference type="Pfam" id="PF00081"/>
    </source>
</evidence>
<dbReference type="Gene3D" id="1.20.1260.120">
    <property type="entry name" value="Protein of unknown function DUF2935"/>
    <property type="match status" value="1"/>
</dbReference>
<dbReference type="InterPro" id="IPR036314">
    <property type="entry name" value="SOD_C_sf"/>
</dbReference>
<dbReference type="Pfam" id="PF00081">
    <property type="entry name" value="Sod_Fe_N"/>
    <property type="match status" value="1"/>
</dbReference>
<accession>A0ABT8VI01</accession>
<evidence type="ECO:0000256" key="2">
    <source>
        <dbReference type="ARBA" id="ARBA00012682"/>
    </source>
</evidence>
<dbReference type="Gene3D" id="1.10.287.990">
    <property type="entry name" value="Fe,Mn superoxide dismutase (SOD) domain"/>
    <property type="match status" value="1"/>
</dbReference>
<dbReference type="EC" id="1.15.1.1" evidence="2"/>
<reference evidence="7" key="1">
    <citation type="submission" date="2023-07" db="EMBL/GenBank/DDBJ databases">
        <authorList>
            <person name="Aktuganov G."/>
            <person name="Boyko T."/>
            <person name="Delegan Y."/>
            <person name="Galimzianova N."/>
            <person name="Gilvanova E."/>
            <person name="Korobov V."/>
            <person name="Kuzmina L."/>
            <person name="Melentiev A."/>
            <person name="Milman P."/>
            <person name="Ryabova A."/>
            <person name="Stupak E."/>
            <person name="Yasakov T."/>
            <person name="Zharikova N."/>
            <person name="Zhurenko E."/>
        </authorList>
    </citation>
    <scope>NUCLEOTIDE SEQUENCE</scope>
    <source>
        <strain evidence="7">IB-739</strain>
    </source>
</reference>
<keyword evidence="4" id="KW-0560">Oxidoreductase</keyword>
<proteinExistence type="inferred from homology"/>
<evidence type="ECO:0000256" key="4">
    <source>
        <dbReference type="ARBA" id="ARBA00023002"/>
    </source>
</evidence>
<dbReference type="SUPFAM" id="SSF54719">
    <property type="entry name" value="Fe,Mn superoxide dismutase (SOD), C-terminal domain"/>
    <property type="match status" value="1"/>
</dbReference>
<dbReference type="PANTHER" id="PTHR11404:SF6">
    <property type="entry name" value="SUPEROXIDE DISMUTASE [MN], MITOCHONDRIAL"/>
    <property type="match status" value="1"/>
</dbReference>
<keyword evidence="3" id="KW-0479">Metal-binding</keyword>
<dbReference type="InterPro" id="IPR019832">
    <property type="entry name" value="Mn/Fe_SOD_C"/>
</dbReference>
<dbReference type="SUPFAM" id="SSF158430">
    <property type="entry name" value="Bacillus cereus metalloprotein-like"/>
    <property type="match status" value="1"/>
</dbReference>
<organism evidence="7 8">
    <name type="scientific">Paenibacillus ehimensis</name>
    <dbReference type="NCBI Taxonomy" id="79264"/>
    <lineage>
        <taxon>Bacteria</taxon>
        <taxon>Bacillati</taxon>
        <taxon>Bacillota</taxon>
        <taxon>Bacilli</taxon>
        <taxon>Bacillales</taxon>
        <taxon>Paenibacillaceae</taxon>
        <taxon>Paenibacillus</taxon>
    </lineage>
</organism>
<dbReference type="PROSITE" id="PS00088">
    <property type="entry name" value="SOD_MN"/>
    <property type="match status" value="1"/>
</dbReference>
<comment type="caution">
    <text evidence="7">The sequence shown here is derived from an EMBL/GenBank/DDBJ whole genome shotgun (WGS) entry which is preliminary data.</text>
</comment>
<dbReference type="PANTHER" id="PTHR11404">
    <property type="entry name" value="SUPEROXIDE DISMUTASE 2"/>
    <property type="match status" value="1"/>
</dbReference>
<sequence>MLYVYGSLMPLRVLEEIRFWKMQEREHTVVIRELVPKLEPEYAALLQQWEGVLAQTEAASQQWIEAVLRTKPPVGPYIIDKVNELLYASIAQSQEFIRQLFLILERSRPVRANPVVQTVFMHIIRESEYFLGVLHAVQNTPEGYEEFRAEEEADPSTQTRAPDEEQAHIHLWRSESESHPVDLNQLTATQEGTWSGERPPSPYARPVPIGGHKLPPLPYAYNALEPYIDAETMRLHHDKHHKSYVDGLNKAESMLARSRETGDFSLVTHWEREAAFHGAGHYLHTIFWNVMKPGGGGKATGPIAAEIKKSFGSYEGFRKQFSAAAEKVEGGGWAILVWGPRSHRLEILQAEKHQNLSQWDVIPLLVLDVWEHSYYLKYKNERAKYIEAWWNTVNWDHVNERFAAARRLMWLPY</sequence>
<dbReference type="Pfam" id="PF11155">
    <property type="entry name" value="DUF2935"/>
    <property type="match status" value="1"/>
</dbReference>
<feature type="domain" description="Manganese/iron superoxide dismutase N-terminal" evidence="5">
    <location>
        <begin position="212"/>
        <end position="292"/>
    </location>
</feature>
<dbReference type="InterPro" id="IPR019833">
    <property type="entry name" value="Mn/Fe_SOD_BS"/>
</dbReference>
<name>A0ABT8VI01_9BACL</name>
<evidence type="ECO:0000256" key="1">
    <source>
        <dbReference type="ARBA" id="ARBA00008714"/>
    </source>
</evidence>
<dbReference type="Proteomes" id="UP001168883">
    <property type="component" value="Unassembled WGS sequence"/>
</dbReference>
<protein>
    <recommendedName>
        <fullName evidence="2">superoxide dismutase</fullName>
        <ecNumber evidence="2">1.15.1.1</ecNumber>
    </recommendedName>
</protein>
<gene>
    <name evidence="7" type="ORF">Q3C12_26745</name>
</gene>
<evidence type="ECO:0000313" key="7">
    <source>
        <dbReference type="EMBL" id="MDO3680614.1"/>
    </source>
</evidence>
<dbReference type="EMBL" id="JAUMKJ010000043">
    <property type="protein sequence ID" value="MDO3680614.1"/>
    <property type="molecule type" value="Genomic_DNA"/>
</dbReference>
<comment type="similarity">
    <text evidence="1">Belongs to the iron/manganese superoxide dismutase family.</text>
</comment>
<dbReference type="PRINTS" id="PR01703">
    <property type="entry name" value="MNSODISMTASE"/>
</dbReference>
<evidence type="ECO:0000259" key="6">
    <source>
        <dbReference type="Pfam" id="PF02777"/>
    </source>
</evidence>
<dbReference type="InterPro" id="IPR019831">
    <property type="entry name" value="Mn/Fe_SOD_N"/>
</dbReference>
<evidence type="ECO:0000313" key="8">
    <source>
        <dbReference type="Proteomes" id="UP001168883"/>
    </source>
</evidence>
<dbReference type="Pfam" id="PF02777">
    <property type="entry name" value="Sod_Fe_C"/>
    <property type="match status" value="1"/>
</dbReference>
<dbReference type="InterPro" id="IPR036324">
    <property type="entry name" value="Mn/Fe_SOD_N_sf"/>
</dbReference>
<dbReference type="Gene3D" id="3.55.40.20">
    <property type="entry name" value="Iron/manganese superoxide dismutase, C-terminal domain"/>
    <property type="match status" value="1"/>
</dbReference>
<dbReference type="InterPro" id="IPR021328">
    <property type="entry name" value="CotB-like"/>
</dbReference>